<dbReference type="OrthoDB" id="9788621at2"/>
<evidence type="ECO:0000313" key="3">
    <source>
        <dbReference type="Proteomes" id="UP000199110"/>
    </source>
</evidence>
<dbReference type="EMBL" id="FORA01000002">
    <property type="protein sequence ID" value="SFI98589.1"/>
    <property type="molecule type" value="Genomic_DNA"/>
</dbReference>
<accession>A0A1I3MNQ2</accession>
<name>A0A1I3MNQ2_9RHOB</name>
<dbReference type="Proteomes" id="UP000199110">
    <property type="component" value="Unassembled WGS sequence"/>
</dbReference>
<dbReference type="RefSeq" id="WP_092779612.1">
    <property type="nucleotide sequence ID" value="NZ_FORA01000002.1"/>
</dbReference>
<protein>
    <recommendedName>
        <fullName evidence="1">Protein NO VEIN C-terminal domain-containing protein</fullName>
    </recommendedName>
</protein>
<sequence length="269" mass="29632">MAGDPWSDAENDATVAAYFALRADGDLVKSAVYRDVARQISRSAKAVEFKFQNVSSVLDTIGMDWVGGLPPRHNIQLSLADAVGRYLAQFSEVPLHQPTGGMAEAGGFFIAPAPHRRNAPPSVEDAKRLEVSIRLGMADRDAANRALGQAGEAAVVAHERAALTDRGRPDLAARVEWTARDQGDGAGYDVRSFEVDGRDRLIEVKTTNGWERTPFHITRNELAVAEDNRDTWHLVRLWNFRRGVRAYALRPPLEAHVALTATDFRADLH</sequence>
<dbReference type="InterPro" id="IPR024975">
    <property type="entry name" value="NOV_C"/>
</dbReference>
<evidence type="ECO:0000259" key="1">
    <source>
        <dbReference type="Pfam" id="PF13020"/>
    </source>
</evidence>
<reference evidence="2 3" key="1">
    <citation type="submission" date="2016-10" db="EMBL/GenBank/DDBJ databases">
        <authorList>
            <person name="de Groot N.N."/>
        </authorList>
    </citation>
    <scope>NUCLEOTIDE SEQUENCE [LARGE SCALE GENOMIC DNA]</scope>
    <source>
        <strain evidence="2 3">DSM 19073</strain>
    </source>
</reference>
<evidence type="ECO:0000313" key="2">
    <source>
        <dbReference type="EMBL" id="SFI98589.1"/>
    </source>
</evidence>
<proteinExistence type="predicted"/>
<keyword evidence="3" id="KW-1185">Reference proteome</keyword>
<dbReference type="Pfam" id="PF13020">
    <property type="entry name" value="NOV_C"/>
    <property type="match status" value="1"/>
</dbReference>
<gene>
    <name evidence="2" type="ORF">SAMN04488095_1908</name>
</gene>
<feature type="domain" description="Protein NO VEIN C-terminal" evidence="1">
    <location>
        <begin position="151"/>
        <end position="242"/>
    </location>
</feature>
<dbReference type="STRING" id="390807.SAMN04488095_1908"/>
<organism evidence="2 3">
    <name type="scientific">Jannaschia pohangensis</name>
    <dbReference type="NCBI Taxonomy" id="390807"/>
    <lineage>
        <taxon>Bacteria</taxon>
        <taxon>Pseudomonadati</taxon>
        <taxon>Pseudomonadota</taxon>
        <taxon>Alphaproteobacteria</taxon>
        <taxon>Rhodobacterales</taxon>
        <taxon>Roseobacteraceae</taxon>
        <taxon>Jannaschia</taxon>
    </lineage>
</organism>
<dbReference type="AlphaFoldDB" id="A0A1I3MNQ2"/>